<dbReference type="Gene3D" id="3.40.710.10">
    <property type="entry name" value="DD-peptidase/beta-lactamase superfamily"/>
    <property type="match status" value="1"/>
</dbReference>
<dbReference type="STRING" id="39495.SAMN02745111_01775"/>
<evidence type="ECO:0000256" key="8">
    <source>
        <dbReference type="PIRSR" id="PIRSR618044-2"/>
    </source>
</evidence>
<keyword evidence="2" id="KW-0732">Signal</keyword>
<sequence length="459" mass="51361">MRVKKIITHIVVYVLFVLAVIGVCLAVKTQGEKKKTSKNVAVDTEKTSTEKVTKTETKTETETETETEPEPETKEPVDPADEYLETVKFANEDEYVDCINDRYEQAGTEDDTDMTETENNLDEVSNQNFDLGDVDTDDLSDDDSFESFDKHKYDMLSSVDYTYSKFDKTSEINAEAGFLVDLDSLDILYAKNGLEKRAPASTTKLLTALTVLEFLDLDEEVLVGKEQEFVAADASACGIKEGEKYTVYELLNGMLLCSGNDAAYTLAYYTGLRVYDRLENSEIYEYNTDTRDGEYAPECDDTNVYAADSNEAKKYIDECVKYMNKNAEEMGCVNVNFETPDGYDTEGQYVTAIDLARIGVMAKNNIVISDICASTSYYDKSLDVTWQTTNELMNKNGEFYNKKVDGLKTGSTGEAGKCFVGSASDNNNKFISVVLGSDQNGRWNDSNYLLNAGFKYMNK</sequence>
<evidence type="ECO:0000256" key="2">
    <source>
        <dbReference type="ARBA" id="ARBA00022729"/>
    </source>
</evidence>
<feature type="domain" description="Peptidase S11 D-alanyl-D-alanine carboxypeptidase A N-terminal" evidence="11">
    <location>
        <begin position="168"/>
        <end position="269"/>
    </location>
</feature>
<dbReference type="GO" id="GO:0009252">
    <property type="term" value="P:peptidoglycan biosynthetic process"/>
    <property type="evidence" value="ECO:0007669"/>
    <property type="project" value="UniProtKB-KW"/>
</dbReference>
<evidence type="ECO:0000256" key="3">
    <source>
        <dbReference type="ARBA" id="ARBA00022801"/>
    </source>
</evidence>
<evidence type="ECO:0000256" key="5">
    <source>
        <dbReference type="ARBA" id="ARBA00022984"/>
    </source>
</evidence>
<evidence type="ECO:0000256" key="4">
    <source>
        <dbReference type="ARBA" id="ARBA00022960"/>
    </source>
</evidence>
<reference evidence="12 13" key="1">
    <citation type="submission" date="2017-02" db="EMBL/GenBank/DDBJ databases">
        <authorList>
            <person name="Peterson S.W."/>
        </authorList>
    </citation>
    <scope>NUCLEOTIDE SEQUENCE [LARGE SCALE GENOMIC DNA]</scope>
    <source>
        <strain evidence="12 13">ATCC 35992</strain>
    </source>
</reference>
<protein>
    <submittedName>
        <fullName evidence="12">D-alanyl-D-alanine carboxypeptidase</fullName>
    </submittedName>
</protein>
<feature type="binding site" evidence="8">
    <location>
        <position position="408"/>
    </location>
    <ligand>
        <name>substrate</name>
    </ligand>
</feature>
<dbReference type="RefSeq" id="WP_078766623.1">
    <property type="nucleotide sequence ID" value="NZ_FUXZ01000010.1"/>
</dbReference>
<evidence type="ECO:0000313" key="12">
    <source>
        <dbReference type="EMBL" id="SKA69095.1"/>
    </source>
</evidence>
<evidence type="ECO:0000256" key="7">
    <source>
        <dbReference type="PIRSR" id="PIRSR618044-1"/>
    </source>
</evidence>
<comment type="similarity">
    <text evidence="1 9">Belongs to the peptidase S11 family.</text>
</comment>
<keyword evidence="13" id="KW-1185">Reference proteome</keyword>
<evidence type="ECO:0000259" key="11">
    <source>
        <dbReference type="Pfam" id="PF00768"/>
    </source>
</evidence>
<dbReference type="InterPro" id="IPR018044">
    <property type="entry name" value="Peptidase_S11"/>
</dbReference>
<dbReference type="Pfam" id="PF00768">
    <property type="entry name" value="Peptidase_S11"/>
    <property type="match status" value="2"/>
</dbReference>
<feature type="region of interest" description="Disordered" evidence="10">
    <location>
        <begin position="35"/>
        <end position="79"/>
    </location>
</feature>
<dbReference type="GO" id="GO:0008360">
    <property type="term" value="P:regulation of cell shape"/>
    <property type="evidence" value="ECO:0007669"/>
    <property type="project" value="UniProtKB-KW"/>
</dbReference>
<dbReference type="InterPro" id="IPR012338">
    <property type="entry name" value="Beta-lactam/transpept-like"/>
</dbReference>
<dbReference type="GO" id="GO:0009002">
    <property type="term" value="F:serine-type D-Ala-D-Ala carboxypeptidase activity"/>
    <property type="evidence" value="ECO:0007669"/>
    <property type="project" value="InterPro"/>
</dbReference>
<keyword evidence="3" id="KW-0378">Hydrolase</keyword>
<keyword evidence="12" id="KW-0121">Carboxypeptidase</keyword>
<keyword evidence="6" id="KW-0961">Cell wall biogenesis/degradation</keyword>
<feature type="active site" description="Acyl-ester intermediate" evidence="7">
    <location>
        <position position="201"/>
    </location>
</feature>
<dbReference type="Proteomes" id="UP000190814">
    <property type="component" value="Unassembled WGS sequence"/>
</dbReference>
<name>A0A1T4VW93_9FIRM</name>
<evidence type="ECO:0000256" key="9">
    <source>
        <dbReference type="RuleBase" id="RU004016"/>
    </source>
</evidence>
<dbReference type="GO" id="GO:0006508">
    <property type="term" value="P:proteolysis"/>
    <property type="evidence" value="ECO:0007669"/>
    <property type="project" value="InterPro"/>
</dbReference>
<organism evidence="12 13">
    <name type="scientific">Eubacterium uniforme</name>
    <dbReference type="NCBI Taxonomy" id="39495"/>
    <lineage>
        <taxon>Bacteria</taxon>
        <taxon>Bacillati</taxon>
        <taxon>Bacillota</taxon>
        <taxon>Clostridia</taxon>
        <taxon>Eubacteriales</taxon>
        <taxon>Eubacteriaceae</taxon>
        <taxon>Eubacterium</taxon>
    </lineage>
</organism>
<evidence type="ECO:0000313" key="13">
    <source>
        <dbReference type="Proteomes" id="UP000190814"/>
    </source>
</evidence>
<dbReference type="OrthoDB" id="9791132at2"/>
<feature type="active site" evidence="7">
    <location>
        <position position="258"/>
    </location>
</feature>
<evidence type="ECO:0000256" key="6">
    <source>
        <dbReference type="ARBA" id="ARBA00023316"/>
    </source>
</evidence>
<accession>A0A1T4VW93</accession>
<keyword evidence="5" id="KW-0573">Peptidoglycan synthesis</keyword>
<feature type="domain" description="Peptidase S11 D-alanyl-D-alanine carboxypeptidase A N-terminal" evidence="11">
    <location>
        <begin position="318"/>
        <end position="438"/>
    </location>
</feature>
<dbReference type="PANTHER" id="PTHR21581">
    <property type="entry name" value="D-ALANYL-D-ALANINE CARBOXYPEPTIDASE"/>
    <property type="match status" value="1"/>
</dbReference>
<dbReference type="SUPFAM" id="SSF56601">
    <property type="entry name" value="beta-lactamase/transpeptidase-like"/>
    <property type="match status" value="1"/>
</dbReference>
<dbReference type="InterPro" id="IPR001967">
    <property type="entry name" value="Peptidase_S11_N"/>
</dbReference>
<dbReference type="PANTHER" id="PTHR21581:SF33">
    <property type="entry name" value="D-ALANYL-D-ALANINE CARBOXYPEPTIDASE DACB"/>
    <property type="match status" value="1"/>
</dbReference>
<keyword evidence="4" id="KW-0133">Cell shape</keyword>
<feature type="active site" description="Proton acceptor" evidence="7">
    <location>
        <position position="204"/>
    </location>
</feature>
<evidence type="ECO:0000256" key="10">
    <source>
        <dbReference type="SAM" id="MobiDB-lite"/>
    </source>
</evidence>
<keyword evidence="12" id="KW-0645">Protease</keyword>
<dbReference type="EMBL" id="FUXZ01000010">
    <property type="protein sequence ID" value="SKA69095.1"/>
    <property type="molecule type" value="Genomic_DNA"/>
</dbReference>
<feature type="compositionally biased region" description="Basic and acidic residues" evidence="10">
    <location>
        <begin position="43"/>
        <end position="61"/>
    </location>
</feature>
<dbReference type="PRINTS" id="PR00725">
    <property type="entry name" value="DADACBPTASE1"/>
</dbReference>
<evidence type="ECO:0000256" key="1">
    <source>
        <dbReference type="ARBA" id="ARBA00007164"/>
    </source>
</evidence>
<gene>
    <name evidence="12" type="ORF">SAMN02745111_01775</name>
</gene>
<dbReference type="GO" id="GO:0071555">
    <property type="term" value="P:cell wall organization"/>
    <property type="evidence" value="ECO:0007669"/>
    <property type="project" value="UniProtKB-KW"/>
</dbReference>
<proteinExistence type="inferred from homology"/>
<dbReference type="AlphaFoldDB" id="A0A1T4VW93"/>